<evidence type="ECO:0000256" key="4">
    <source>
        <dbReference type="PROSITE-ProRule" id="PRU00176"/>
    </source>
</evidence>
<dbReference type="PANTHER" id="PTHR13798:SF11">
    <property type="entry name" value="RNA-BINDING PROTEIN 7-RELATED"/>
    <property type="match status" value="1"/>
</dbReference>
<keyword evidence="2 4" id="KW-0694">RNA-binding</keyword>
<dbReference type="GO" id="GO:0000381">
    <property type="term" value="P:regulation of alternative mRNA splicing, via spliceosome"/>
    <property type="evidence" value="ECO:0007669"/>
    <property type="project" value="TreeGrafter"/>
</dbReference>
<dbReference type="OrthoDB" id="407442at2759"/>
<feature type="domain" description="RRM" evidence="6">
    <location>
        <begin position="10"/>
        <end position="87"/>
    </location>
</feature>
<dbReference type="Proteomes" id="UP000801492">
    <property type="component" value="Unassembled WGS sequence"/>
</dbReference>
<dbReference type="GO" id="GO:0005654">
    <property type="term" value="C:nucleoplasm"/>
    <property type="evidence" value="ECO:0007669"/>
    <property type="project" value="UniProtKB-SubCell"/>
</dbReference>
<evidence type="ECO:0000313" key="7">
    <source>
        <dbReference type="EMBL" id="KAF2896330.1"/>
    </source>
</evidence>
<evidence type="ECO:0000256" key="3">
    <source>
        <dbReference type="ARBA" id="ARBA00023242"/>
    </source>
</evidence>
<reference evidence="7" key="1">
    <citation type="submission" date="2019-08" db="EMBL/GenBank/DDBJ databases">
        <title>The genome of the North American firefly Photinus pyralis.</title>
        <authorList>
            <consortium name="Photinus pyralis genome working group"/>
            <person name="Fallon T.R."/>
            <person name="Sander Lower S.E."/>
            <person name="Weng J.-K."/>
        </authorList>
    </citation>
    <scope>NUCLEOTIDE SEQUENCE</scope>
    <source>
        <strain evidence="7">TRF0915ILg1</strain>
        <tissue evidence="7">Whole body</tissue>
    </source>
</reference>
<dbReference type="AlphaFoldDB" id="A0A8K0CZ00"/>
<sequence length="200" mass="23962">MEENYGEDQRTVWCGNLSDKVTEDIIYELFLQAAPLEKVRIPKDKDGKQSSYGFITFKHFISVQYAIDLLNGTSLYDRRLNIKPRANNLQRQNSQQNDYAAVGMQKQSNQQISMFDAIQNLNMLMQMGDNLLINNKVYHNNYNQNNMHSSSPYRRPENKNYYDDRHEDNRSNYRKHHHHRNNDRRNTNHRSYHGSRRYDR</sequence>
<dbReference type="PANTHER" id="PTHR13798">
    <property type="entry name" value="RNA BINDING MOTIF RBM PROTEIN -RELATED"/>
    <property type="match status" value="1"/>
</dbReference>
<comment type="subcellular location">
    <subcellularLocation>
        <location evidence="1">Nucleus</location>
        <location evidence="1">Nucleoplasm</location>
    </subcellularLocation>
</comment>
<organism evidence="7 8">
    <name type="scientific">Ignelater luminosus</name>
    <name type="common">Cucubano</name>
    <name type="synonym">Pyrophorus luminosus</name>
    <dbReference type="NCBI Taxonomy" id="2038154"/>
    <lineage>
        <taxon>Eukaryota</taxon>
        <taxon>Metazoa</taxon>
        <taxon>Ecdysozoa</taxon>
        <taxon>Arthropoda</taxon>
        <taxon>Hexapoda</taxon>
        <taxon>Insecta</taxon>
        <taxon>Pterygota</taxon>
        <taxon>Neoptera</taxon>
        <taxon>Endopterygota</taxon>
        <taxon>Coleoptera</taxon>
        <taxon>Polyphaga</taxon>
        <taxon>Elateriformia</taxon>
        <taxon>Elateroidea</taxon>
        <taxon>Elateridae</taxon>
        <taxon>Agrypninae</taxon>
        <taxon>Pyrophorini</taxon>
        <taxon>Ignelater</taxon>
    </lineage>
</organism>
<dbReference type="EMBL" id="VTPC01005173">
    <property type="protein sequence ID" value="KAF2896330.1"/>
    <property type="molecule type" value="Genomic_DNA"/>
</dbReference>
<dbReference type="Pfam" id="PF00076">
    <property type="entry name" value="RRM_1"/>
    <property type="match status" value="1"/>
</dbReference>
<dbReference type="SUPFAM" id="SSF54928">
    <property type="entry name" value="RNA-binding domain, RBD"/>
    <property type="match status" value="1"/>
</dbReference>
<keyword evidence="8" id="KW-1185">Reference proteome</keyword>
<dbReference type="InterPro" id="IPR000504">
    <property type="entry name" value="RRM_dom"/>
</dbReference>
<evidence type="ECO:0000313" key="8">
    <source>
        <dbReference type="Proteomes" id="UP000801492"/>
    </source>
</evidence>
<proteinExistence type="predicted"/>
<feature type="region of interest" description="Disordered" evidence="5">
    <location>
        <begin position="143"/>
        <end position="200"/>
    </location>
</feature>
<dbReference type="GO" id="GO:0003727">
    <property type="term" value="F:single-stranded RNA binding"/>
    <property type="evidence" value="ECO:0007669"/>
    <property type="project" value="TreeGrafter"/>
</dbReference>
<name>A0A8K0CZ00_IGNLU</name>
<protein>
    <recommendedName>
        <fullName evidence="6">RRM domain-containing protein</fullName>
    </recommendedName>
</protein>
<evidence type="ECO:0000256" key="2">
    <source>
        <dbReference type="ARBA" id="ARBA00022884"/>
    </source>
</evidence>
<comment type="caution">
    <text evidence="7">The sequence shown here is derived from an EMBL/GenBank/DDBJ whole genome shotgun (WGS) entry which is preliminary data.</text>
</comment>
<dbReference type="InterPro" id="IPR012677">
    <property type="entry name" value="Nucleotide-bd_a/b_plait_sf"/>
</dbReference>
<keyword evidence="3" id="KW-0539">Nucleus</keyword>
<feature type="compositionally biased region" description="Basic residues" evidence="5">
    <location>
        <begin position="172"/>
        <end position="200"/>
    </location>
</feature>
<dbReference type="CDD" id="cd12336">
    <property type="entry name" value="RRM_RBM7_like"/>
    <property type="match status" value="1"/>
</dbReference>
<evidence type="ECO:0000256" key="5">
    <source>
        <dbReference type="SAM" id="MobiDB-lite"/>
    </source>
</evidence>
<gene>
    <name evidence="7" type="ORF">ILUMI_09837</name>
</gene>
<evidence type="ECO:0000259" key="6">
    <source>
        <dbReference type="PROSITE" id="PS50102"/>
    </source>
</evidence>
<dbReference type="InterPro" id="IPR052285">
    <property type="entry name" value="NEXT_complex_subunit"/>
</dbReference>
<dbReference type="Gene3D" id="3.30.70.330">
    <property type="match status" value="1"/>
</dbReference>
<feature type="compositionally biased region" description="Basic and acidic residues" evidence="5">
    <location>
        <begin position="154"/>
        <end position="171"/>
    </location>
</feature>
<dbReference type="PROSITE" id="PS50102">
    <property type="entry name" value="RRM"/>
    <property type="match status" value="1"/>
</dbReference>
<evidence type="ECO:0000256" key="1">
    <source>
        <dbReference type="ARBA" id="ARBA00004642"/>
    </source>
</evidence>
<dbReference type="InterPro" id="IPR035979">
    <property type="entry name" value="RBD_domain_sf"/>
</dbReference>
<dbReference type="SMART" id="SM00360">
    <property type="entry name" value="RRM"/>
    <property type="match status" value="1"/>
</dbReference>
<accession>A0A8K0CZ00</accession>